<reference evidence="10 11" key="1">
    <citation type="submission" date="2013-03" db="EMBL/GenBank/DDBJ databases">
        <title>Reference genome for the Human Microbiome Project.</title>
        <authorList>
            <person name="Aqrawi P."/>
            <person name="Ayvaz T."/>
            <person name="Bess C."/>
            <person name="Blankenburg K."/>
            <person name="Coyle M."/>
            <person name="Deng J."/>
            <person name="Forbes L."/>
            <person name="Fowler G."/>
            <person name="Francisco L."/>
            <person name="Fu Q."/>
            <person name="Gibbs R."/>
            <person name="Gross S."/>
            <person name="Gubbala S."/>
            <person name="Hale W."/>
            <person name="Hemphill L."/>
            <person name="Highlander S."/>
            <person name="Hirani K."/>
            <person name="Jackson L."/>
            <person name="Jakkamsetti A."/>
            <person name="Javaid M."/>
            <person name="Jayaseelan J.C."/>
            <person name="Jiang H."/>
            <person name="Joshi V."/>
            <person name="Korchina V."/>
            <person name="Kovar C."/>
            <person name="Lara F."/>
            <person name="Lee S."/>
            <person name="Liu Y."/>
            <person name="Mata R."/>
            <person name="Mathew T."/>
            <person name="Munidasa M."/>
            <person name="Muzny D."/>
            <person name="Nazareth L."/>
            <person name="Ngo R."/>
            <person name="Nguyen L."/>
            <person name="Nguyen N."/>
            <person name="Okwuonu G."/>
            <person name="Ongeri F."/>
            <person name="Palculict T."/>
            <person name="Patil S."/>
            <person name="Petrosino J."/>
            <person name="Pham C."/>
            <person name="Pham P."/>
            <person name="Pu L.-L."/>
            <person name="Qin X."/>
            <person name="Qu J."/>
            <person name="Reid J."/>
            <person name="Ross M."/>
            <person name="Ruth R."/>
            <person name="Saada N."/>
            <person name="San Lucas F."/>
            <person name="Santibanez J."/>
            <person name="Shang Y."/>
            <person name="Simmons D."/>
            <person name="Song X.-Z."/>
            <person name="Tang L.-Y."/>
            <person name="Thornton R."/>
            <person name="Warren J."/>
            <person name="Weissenberger G."/>
            <person name="Wilczek-Boney K."/>
            <person name="Worley K."/>
            <person name="Youmans B."/>
            <person name="Zhang J."/>
            <person name="Zhang L."/>
            <person name="Zhao Z."/>
            <person name="Zhou C."/>
            <person name="Zhu D."/>
            <person name="Zhu Y."/>
        </authorList>
    </citation>
    <scope>NUCLEOTIDE SEQUENCE [LARGE SCALE GENOMIC DNA]</scope>
    <source>
        <strain evidence="10 11">F0333</strain>
    </source>
</reference>
<sequence>MRIGFIGSGAMVAAIARGGVAAGMNASDFLFTDAHGVHAPALAAELGASVASSNGSLAHQVDILVLGVKPHVQSAVIKMIAHIVRERPEMCVVSLAAGRTVESIAKDFGAAVPIIRVMPNVNAQIGRSMSAICSLGASEEQVAAVEALMNKVGRSIRIEEKDFPAFQALAGCSPAWVFQIIEALARAGVKHGLTKEVSVAIAAQALAGSADLVLEASEQGTVPSELIDRVCSPGGTTIAGLLAAEAQGMSTCLISAVEAAIARDAEISTRTR</sequence>
<dbReference type="PANTHER" id="PTHR11645:SF0">
    <property type="entry name" value="PYRROLINE-5-CARBOXYLATE REDUCTASE 3"/>
    <property type="match status" value="1"/>
</dbReference>
<comment type="catalytic activity">
    <reaction evidence="5">
        <text>L-proline + NAD(+) = (S)-1-pyrroline-5-carboxylate + NADH + 2 H(+)</text>
        <dbReference type="Rhea" id="RHEA:14105"/>
        <dbReference type="ChEBI" id="CHEBI:15378"/>
        <dbReference type="ChEBI" id="CHEBI:17388"/>
        <dbReference type="ChEBI" id="CHEBI:57540"/>
        <dbReference type="ChEBI" id="CHEBI:57945"/>
        <dbReference type="ChEBI" id="CHEBI:60039"/>
        <dbReference type="EC" id="1.5.1.2"/>
    </reaction>
</comment>
<name>N6X227_9ACTO</name>
<dbReference type="InterPro" id="IPR008927">
    <property type="entry name" value="6-PGluconate_DH-like_C_sf"/>
</dbReference>
<proteinExistence type="inferred from homology"/>
<accession>N6X227</accession>
<dbReference type="HAMAP" id="MF_01925">
    <property type="entry name" value="P5C_reductase"/>
    <property type="match status" value="1"/>
</dbReference>
<evidence type="ECO:0000313" key="11">
    <source>
        <dbReference type="Proteomes" id="UP000013015"/>
    </source>
</evidence>
<dbReference type="InterPro" id="IPR000304">
    <property type="entry name" value="Pyrroline-COOH_reductase"/>
</dbReference>
<comment type="subcellular location">
    <subcellularLocation>
        <location evidence="5">Cytoplasm</location>
    </subcellularLocation>
</comment>
<gene>
    <name evidence="5 10" type="primary">proC</name>
    <name evidence="10" type="ORF">HMPREF9004_1701</name>
</gene>
<dbReference type="PATRIC" id="fig|888050.3.peg.1637"/>
<keyword evidence="3 5" id="KW-0560">Oxidoreductase</keyword>
<dbReference type="Pfam" id="PF14748">
    <property type="entry name" value="P5CR_dimer"/>
    <property type="match status" value="1"/>
</dbReference>
<dbReference type="STRING" id="888050.HMPREF9004_1701"/>
<keyword evidence="5" id="KW-0963">Cytoplasm</keyword>
<dbReference type="UniPathway" id="UPA00098">
    <property type="reaction ID" value="UER00361"/>
</dbReference>
<evidence type="ECO:0000259" key="9">
    <source>
        <dbReference type="Pfam" id="PF14748"/>
    </source>
</evidence>
<keyword evidence="11" id="KW-1185">Reference proteome</keyword>
<dbReference type="HOGENOM" id="CLU_042344_3_1_11"/>
<dbReference type="Proteomes" id="UP000013015">
    <property type="component" value="Unassembled WGS sequence"/>
</dbReference>
<feature type="domain" description="Pyrroline-5-carboxylate reductase dimerisation" evidence="9">
    <location>
        <begin position="160"/>
        <end position="266"/>
    </location>
</feature>
<comment type="caution">
    <text evidence="10">The sequence shown here is derived from an EMBL/GenBank/DDBJ whole genome shotgun (WGS) entry which is preliminary data.</text>
</comment>
<keyword evidence="2 5" id="KW-0521">NADP</keyword>
<dbReference type="GO" id="GO:0004735">
    <property type="term" value="F:pyrroline-5-carboxylate reductase activity"/>
    <property type="evidence" value="ECO:0007669"/>
    <property type="project" value="UniProtKB-UniRule"/>
</dbReference>
<comment type="pathway">
    <text evidence="5">Amino-acid biosynthesis; L-proline biosynthesis; L-proline from L-glutamate 5-semialdehyde: step 1/1.</text>
</comment>
<evidence type="ECO:0000256" key="3">
    <source>
        <dbReference type="ARBA" id="ARBA00023002"/>
    </source>
</evidence>
<evidence type="ECO:0000256" key="7">
    <source>
        <dbReference type="PIRSR" id="PIRSR000193-1"/>
    </source>
</evidence>
<dbReference type="PIRSF" id="PIRSF000193">
    <property type="entry name" value="Pyrrol-5-carb_rd"/>
    <property type="match status" value="1"/>
</dbReference>
<dbReference type="GO" id="GO:0005737">
    <property type="term" value="C:cytoplasm"/>
    <property type="evidence" value="ECO:0007669"/>
    <property type="project" value="UniProtKB-SubCell"/>
</dbReference>
<evidence type="ECO:0000259" key="8">
    <source>
        <dbReference type="Pfam" id="PF03807"/>
    </source>
</evidence>
<dbReference type="RefSeq" id="WP_005964428.1">
    <property type="nucleotide sequence ID" value="NZ_CP040505.1"/>
</dbReference>
<evidence type="ECO:0000256" key="4">
    <source>
        <dbReference type="ARBA" id="ARBA00058118"/>
    </source>
</evidence>
<organism evidence="10 11">
    <name type="scientific">Schaalia cardiffensis F0333</name>
    <dbReference type="NCBI Taxonomy" id="888050"/>
    <lineage>
        <taxon>Bacteria</taxon>
        <taxon>Bacillati</taxon>
        <taxon>Actinomycetota</taxon>
        <taxon>Actinomycetes</taxon>
        <taxon>Actinomycetales</taxon>
        <taxon>Actinomycetaceae</taxon>
        <taxon>Schaalia</taxon>
    </lineage>
</organism>
<evidence type="ECO:0000256" key="1">
    <source>
        <dbReference type="ARBA" id="ARBA00005525"/>
    </source>
</evidence>
<dbReference type="InterPro" id="IPR028939">
    <property type="entry name" value="P5C_Rdtase_cat_N"/>
</dbReference>
<feature type="binding site" evidence="7">
    <location>
        <position position="54"/>
    </location>
    <ligand>
        <name>NADPH</name>
        <dbReference type="ChEBI" id="CHEBI:57783"/>
    </ligand>
</feature>
<feature type="domain" description="Pyrroline-5-carboxylate reductase catalytic N-terminal" evidence="8">
    <location>
        <begin position="2"/>
        <end position="98"/>
    </location>
</feature>
<dbReference type="GO" id="GO:0055129">
    <property type="term" value="P:L-proline biosynthetic process"/>
    <property type="evidence" value="ECO:0007669"/>
    <property type="project" value="UniProtKB-UniRule"/>
</dbReference>
<dbReference type="AlphaFoldDB" id="N6X227"/>
<dbReference type="EMBL" id="AQHZ01000024">
    <property type="protein sequence ID" value="ENO17791.1"/>
    <property type="molecule type" value="Genomic_DNA"/>
</dbReference>
<keyword evidence="5" id="KW-0028">Amino-acid biosynthesis</keyword>
<comment type="similarity">
    <text evidence="1 5">Belongs to the pyrroline-5-carboxylate reductase family.</text>
</comment>
<dbReference type="eggNOG" id="COG0345">
    <property type="taxonomic scope" value="Bacteria"/>
</dbReference>
<protein>
    <recommendedName>
        <fullName evidence="5 6">Pyrroline-5-carboxylate reductase</fullName>
        <shortName evidence="5">P5C reductase</shortName>
        <shortName evidence="5">P5CR</shortName>
        <ecNumber evidence="5 6">1.5.1.2</ecNumber>
    </recommendedName>
    <alternativeName>
        <fullName evidence="5">PCA reductase</fullName>
    </alternativeName>
</protein>
<dbReference type="NCBIfam" id="TIGR00112">
    <property type="entry name" value="proC"/>
    <property type="match status" value="1"/>
</dbReference>
<feature type="binding site" evidence="7">
    <location>
        <begin position="6"/>
        <end position="11"/>
    </location>
    <ligand>
        <name>NADP(+)</name>
        <dbReference type="ChEBI" id="CHEBI:58349"/>
    </ligand>
</feature>
<dbReference type="SUPFAM" id="SSF48179">
    <property type="entry name" value="6-phosphogluconate dehydrogenase C-terminal domain-like"/>
    <property type="match status" value="1"/>
</dbReference>
<evidence type="ECO:0000313" key="10">
    <source>
        <dbReference type="EMBL" id="ENO17791.1"/>
    </source>
</evidence>
<comment type="function">
    <text evidence="4 5">Catalyzes the reduction of 1-pyrroline-5-carboxylate (PCA) to L-proline.</text>
</comment>
<dbReference type="Gene3D" id="3.40.50.720">
    <property type="entry name" value="NAD(P)-binding Rossmann-like Domain"/>
    <property type="match status" value="1"/>
</dbReference>
<evidence type="ECO:0000256" key="2">
    <source>
        <dbReference type="ARBA" id="ARBA00022857"/>
    </source>
</evidence>
<dbReference type="PANTHER" id="PTHR11645">
    <property type="entry name" value="PYRROLINE-5-CARBOXYLATE REDUCTASE"/>
    <property type="match status" value="1"/>
</dbReference>
<dbReference type="InterPro" id="IPR029036">
    <property type="entry name" value="P5CR_dimer"/>
</dbReference>
<dbReference type="Gene3D" id="1.10.3730.10">
    <property type="entry name" value="ProC C-terminal domain-like"/>
    <property type="match status" value="1"/>
</dbReference>
<dbReference type="Pfam" id="PF03807">
    <property type="entry name" value="F420_oxidored"/>
    <property type="match status" value="1"/>
</dbReference>
<keyword evidence="5" id="KW-0641">Proline biosynthesis</keyword>
<evidence type="ECO:0000256" key="5">
    <source>
        <dbReference type="HAMAP-Rule" id="MF_01925"/>
    </source>
</evidence>
<comment type="catalytic activity">
    <reaction evidence="5">
        <text>L-proline + NADP(+) = (S)-1-pyrroline-5-carboxylate + NADPH + 2 H(+)</text>
        <dbReference type="Rhea" id="RHEA:14109"/>
        <dbReference type="ChEBI" id="CHEBI:15378"/>
        <dbReference type="ChEBI" id="CHEBI:17388"/>
        <dbReference type="ChEBI" id="CHEBI:57783"/>
        <dbReference type="ChEBI" id="CHEBI:58349"/>
        <dbReference type="ChEBI" id="CHEBI:60039"/>
        <dbReference type="EC" id="1.5.1.2"/>
    </reaction>
</comment>
<dbReference type="FunFam" id="1.10.3730.10:FF:000001">
    <property type="entry name" value="Pyrroline-5-carboxylate reductase"/>
    <property type="match status" value="1"/>
</dbReference>
<dbReference type="EC" id="1.5.1.2" evidence="5 6"/>
<dbReference type="InterPro" id="IPR036291">
    <property type="entry name" value="NAD(P)-bd_dom_sf"/>
</dbReference>
<dbReference type="OrthoDB" id="9805754at2"/>
<evidence type="ECO:0000256" key="6">
    <source>
        <dbReference type="NCBIfam" id="TIGR00112"/>
    </source>
</evidence>
<dbReference type="SUPFAM" id="SSF51735">
    <property type="entry name" value="NAD(P)-binding Rossmann-fold domains"/>
    <property type="match status" value="1"/>
</dbReference>